<dbReference type="OrthoDB" id="5870696at2"/>
<dbReference type="SUPFAM" id="SSF75445">
    <property type="entry name" value="D-ribose-5-phosphate isomerase (RpiA), lid domain"/>
    <property type="match status" value="1"/>
</dbReference>
<evidence type="ECO:0000256" key="1">
    <source>
        <dbReference type="ARBA" id="ARBA00023235"/>
    </source>
</evidence>
<reference evidence="3 4" key="1">
    <citation type="submission" date="2020-01" db="EMBL/GenBank/DDBJ databases">
        <title>Genome sequence of Desulfovibrio aerotolerans DSM 16695(T).</title>
        <authorList>
            <person name="Karnachuk O."/>
            <person name="Avakyan M."/>
            <person name="Mardanov A."/>
            <person name="Kadnikov V."/>
            <person name="Ravin N."/>
        </authorList>
    </citation>
    <scope>NUCLEOTIDE SEQUENCE [LARGE SCALE GENOMIC DNA]</scope>
    <source>
        <strain evidence="3 4">DSM 16695</strain>
    </source>
</reference>
<dbReference type="NCBIfam" id="TIGR00021">
    <property type="entry name" value="rpiA"/>
    <property type="match status" value="1"/>
</dbReference>
<dbReference type="NCBIfam" id="NF001924">
    <property type="entry name" value="PRK00702.1"/>
    <property type="match status" value="1"/>
</dbReference>
<sequence length="243" mass="24680">MPDANPTPSPDPEIVASWKQAAAARAAGLVQAGMAVGLGHGSTAVAIVPHLAKRWRGGELDGAIFVPAAHFMAAALRRHGLPVGSLDDWPALDLGLDGADEIDAQLDCIKGGGGALLYEKIVGQAAERFVLVADAGKLSPRLGTRHAVPVEVTPFALAPTKDFLVAIGGHPALRLRPDGDPMRTQRGNVILDCAFGPLADPAGLAAVLDARAGVAGHGLFIGLAALAIVAGPDGVRELARPAG</sequence>
<dbReference type="Proteomes" id="UP000482487">
    <property type="component" value="Unassembled WGS sequence"/>
</dbReference>
<accession>A0A7C9N2B9</accession>
<dbReference type="GO" id="GO:0009052">
    <property type="term" value="P:pentose-phosphate shunt, non-oxidative branch"/>
    <property type="evidence" value="ECO:0007669"/>
    <property type="project" value="InterPro"/>
</dbReference>
<dbReference type="RefSeq" id="WP_160961201.1">
    <property type="nucleotide sequence ID" value="NZ_WVUD01000019.1"/>
</dbReference>
<protein>
    <recommendedName>
        <fullName evidence="2">Ribose 5-phosphate isomerase A</fullName>
        <ecNumber evidence="2">5.3.1.6</ecNumber>
    </recommendedName>
</protein>
<keyword evidence="4" id="KW-1185">Reference proteome</keyword>
<dbReference type="GO" id="GO:0004751">
    <property type="term" value="F:ribose-5-phosphate isomerase activity"/>
    <property type="evidence" value="ECO:0007669"/>
    <property type="project" value="UniProtKB-UniRule"/>
</dbReference>
<name>A0A7C9N2B9_9BACT</name>
<dbReference type="InterPro" id="IPR037171">
    <property type="entry name" value="NagB/RpiA_transferase-like"/>
</dbReference>
<dbReference type="Pfam" id="PF06026">
    <property type="entry name" value="Rib_5-P_isom_A"/>
    <property type="match status" value="1"/>
</dbReference>
<dbReference type="Gene3D" id="3.30.70.260">
    <property type="match status" value="1"/>
</dbReference>
<keyword evidence="1 3" id="KW-0413">Isomerase</keyword>
<organism evidence="3 4">
    <name type="scientific">Solidesulfovibrio aerotolerans</name>
    <dbReference type="NCBI Taxonomy" id="295255"/>
    <lineage>
        <taxon>Bacteria</taxon>
        <taxon>Pseudomonadati</taxon>
        <taxon>Thermodesulfobacteriota</taxon>
        <taxon>Desulfovibrionia</taxon>
        <taxon>Desulfovibrionales</taxon>
        <taxon>Desulfovibrionaceae</taxon>
        <taxon>Solidesulfovibrio</taxon>
    </lineage>
</organism>
<dbReference type="EMBL" id="WVUD01000019">
    <property type="protein sequence ID" value="MYL83731.1"/>
    <property type="molecule type" value="Genomic_DNA"/>
</dbReference>
<dbReference type="AlphaFoldDB" id="A0A7C9N2B9"/>
<dbReference type="PANTHER" id="PTHR11934">
    <property type="entry name" value="RIBOSE-5-PHOSPHATE ISOMERASE"/>
    <property type="match status" value="1"/>
</dbReference>
<evidence type="ECO:0000313" key="3">
    <source>
        <dbReference type="EMBL" id="MYL83731.1"/>
    </source>
</evidence>
<dbReference type="InterPro" id="IPR004788">
    <property type="entry name" value="Ribose5P_isomerase_type_A"/>
</dbReference>
<dbReference type="GO" id="GO:0006014">
    <property type="term" value="P:D-ribose metabolic process"/>
    <property type="evidence" value="ECO:0007669"/>
    <property type="project" value="TreeGrafter"/>
</dbReference>
<dbReference type="CDD" id="cd01398">
    <property type="entry name" value="RPI_A"/>
    <property type="match status" value="1"/>
</dbReference>
<dbReference type="Gene3D" id="3.40.50.1360">
    <property type="match status" value="1"/>
</dbReference>
<dbReference type="GO" id="GO:0005737">
    <property type="term" value="C:cytoplasm"/>
    <property type="evidence" value="ECO:0007669"/>
    <property type="project" value="TreeGrafter"/>
</dbReference>
<dbReference type="PANTHER" id="PTHR11934:SF0">
    <property type="entry name" value="RIBOSE-5-PHOSPHATE ISOMERASE"/>
    <property type="match status" value="1"/>
</dbReference>
<gene>
    <name evidence="3" type="primary">rpiA</name>
    <name evidence="3" type="ORF">GTA51_11395</name>
</gene>
<proteinExistence type="predicted"/>
<dbReference type="SUPFAM" id="SSF100950">
    <property type="entry name" value="NagB/RpiA/CoA transferase-like"/>
    <property type="match status" value="1"/>
</dbReference>
<dbReference type="EC" id="5.3.1.6" evidence="2"/>
<comment type="caution">
    <text evidence="3">The sequence shown here is derived from an EMBL/GenBank/DDBJ whole genome shotgun (WGS) entry which is preliminary data.</text>
</comment>
<evidence type="ECO:0000256" key="2">
    <source>
        <dbReference type="NCBIfam" id="TIGR00021"/>
    </source>
</evidence>
<evidence type="ECO:0000313" key="4">
    <source>
        <dbReference type="Proteomes" id="UP000482487"/>
    </source>
</evidence>